<protein>
    <submittedName>
        <fullName evidence="4">Uncharacterized protein LOC105156873</fullName>
    </submittedName>
</protein>
<dbReference type="AlphaFoldDB" id="A0A6I9SQE2"/>
<feature type="region of interest" description="Disordered" evidence="1">
    <location>
        <begin position="168"/>
        <end position="193"/>
    </location>
</feature>
<dbReference type="InParanoid" id="A0A6I9SQE2"/>
<dbReference type="GeneID" id="105156873"/>
<evidence type="ECO:0000259" key="2">
    <source>
        <dbReference type="Pfam" id="PF03732"/>
    </source>
</evidence>
<dbReference type="InterPro" id="IPR005162">
    <property type="entry name" value="Retrotrans_gag_dom"/>
</dbReference>
<dbReference type="KEGG" id="sind:105156873"/>
<proteinExistence type="predicted"/>
<dbReference type="OrthoDB" id="913893at2759"/>
<evidence type="ECO:0000313" key="3">
    <source>
        <dbReference type="Proteomes" id="UP000504604"/>
    </source>
</evidence>
<organism evidence="3 4">
    <name type="scientific">Sesamum indicum</name>
    <name type="common">Oriental sesame</name>
    <name type="synonym">Sesamum orientale</name>
    <dbReference type="NCBI Taxonomy" id="4182"/>
    <lineage>
        <taxon>Eukaryota</taxon>
        <taxon>Viridiplantae</taxon>
        <taxon>Streptophyta</taxon>
        <taxon>Embryophyta</taxon>
        <taxon>Tracheophyta</taxon>
        <taxon>Spermatophyta</taxon>
        <taxon>Magnoliopsida</taxon>
        <taxon>eudicotyledons</taxon>
        <taxon>Gunneridae</taxon>
        <taxon>Pentapetalae</taxon>
        <taxon>asterids</taxon>
        <taxon>lamiids</taxon>
        <taxon>Lamiales</taxon>
        <taxon>Pedaliaceae</taxon>
        <taxon>Sesamum</taxon>
    </lineage>
</organism>
<gene>
    <name evidence="4" type="primary">LOC105156873</name>
</gene>
<evidence type="ECO:0000256" key="1">
    <source>
        <dbReference type="SAM" id="MobiDB-lite"/>
    </source>
</evidence>
<reference evidence="4" key="2">
    <citation type="submission" date="2025-08" db="UniProtKB">
        <authorList>
            <consortium name="RefSeq"/>
        </authorList>
    </citation>
    <scope>IDENTIFICATION</scope>
</reference>
<evidence type="ECO:0000313" key="4">
    <source>
        <dbReference type="RefSeq" id="XP_011071428.1"/>
    </source>
</evidence>
<dbReference type="PANTHER" id="PTHR33223:SF10">
    <property type="entry name" value="AMINOTRANSFERASE-LIKE PLANT MOBILE DOMAIN-CONTAINING PROTEIN"/>
    <property type="match status" value="1"/>
</dbReference>
<feature type="region of interest" description="Disordered" evidence="1">
    <location>
        <begin position="252"/>
        <end position="272"/>
    </location>
</feature>
<feature type="compositionally biased region" description="Basic and acidic residues" evidence="1">
    <location>
        <begin position="255"/>
        <end position="270"/>
    </location>
</feature>
<keyword evidence="3" id="KW-1185">Reference proteome</keyword>
<dbReference type="CDD" id="cd00303">
    <property type="entry name" value="retropepsin_like"/>
    <property type="match status" value="1"/>
</dbReference>
<dbReference type="RefSeq" id="XP_011071428.1">
    <property type="nucleotide sequence ID" value="XM_011073126.1"/>
</dbReference>
<reference evidence="3" key="1">
    <citation type="submission" date="2024-10" db="UniProtKB">
        <authorList>
            <consortium name="RefSeq"/>
        </authorList>
    </citation>
    <scope>NUCLEOTIDE SEQUENCE [LARGE SCALE GENOMIC DNA]</scope>
    <source>
        <strain evidence="3">cv. Zhongzhi No. 13</strain>
    </source>
</reference>
<feature type="domain" description="Retrotransposon gag" evidence="2">
    <location>
        <begin position="36"/>
        <end position="127"/>
    </location>
</feature>
<dbReference type="PANTHER" id="PTHR33223">
    <property type="entry name" value="CCHC-TYPE DOMAIN-CONTAINING PROTEIN"/>
    <property type="match status" value="1"/>
</dbReference>
<dbReference type="Proteomes" id="UP000504604">
    <property type="component" value="Linkage group LG1"/>
</dbReference>
<accession>A0A6I9SQE2</accession>
<name>A0A6I9SQE2_SESIN</name>
<sequence length="375" mass="42921">MPDLPKYDGTKDPQEHVAAFDLVMNLYGQSGPINAKLFVTTLTEKAQEWFTSLPPDSIESHEQLMQNFTFHFASKRKQKRSATHLFTIRQRKNKTLKSFMWRFNNETLEVQDLRIDMMISILIHGLKKEAFASALARDPPADVDQLMALAQKYIDEEEMNAMKDEEWSVAADRRGDRDRVDKEGDRRTKPEKIREPAYQPKYQRLLETWRGKKYDEADREVGTVGEIGKEKGGNKERENAPVKGIIHTIAGGSAEHSKRSTKRWERESRSNKRKQIMNVAAEQEIVLGDRDAEERVRVDNDPMVIRMDIANYTIHKVLVDNESSANIILKEVLRKMGLENAILQLVRTPLVGFGGSEVESLGTIDLPISIGETRT</sequence>
<dbReference type="Pfam" id="PF03732">
    <property type="entry name" value="Retrotrans_gag"/>
    <property type="match status" value="1"/>
</dbReference>